<dbReference type="Proteomes" id="UP000582643">
    <property type="component" value="Unassembled WGS sequence"/>
</dbReference>
<dbReference type="RefSeq" id="WP_312883061.1">
    <property type="nucleotide sequence ID" value="NZ_JACHJY010000002.1"/>
</dbReference>
<evidence type="ECO:0000259" key="2">
    <source>
        <dbReference type="SMART" id="SM00900"/>
    </source>
</evidence>
<evidence type="ECO:0000313" key="4">
    <source>
        <dbReference type="Proteomes" id="UP000582643"/>
    </source>
</evidence>
<dbReference type="EMBL" id="JACHJY010000002">
    <property type="protein sequence ID" value="MBB4980801.1"/>
    <property type="molecule type" value="Genomic_DNA"/>
</dbReference>
<dbReference type="Pfam" id="PF04205">
    <property type="entry name" value="FMN_bind"/>
    <property type="match status" value="1"/>
</dbReference>
<gene>
    <name evidence="3" type="ORF">GGE06_001709</name>
</gene>
<dbReference type="AlphaFoldDB" id="A0A7W7TXD6"/>
<sequence length="131" mass="13180">MTAAGICSLLALKPHHPAVPPVSAAPTGPGSSGTGSGGLVSGTYTGDSVDTRYGPVQVRVTVGGGRLTGVVVVRTPSENERDREIAGYAVPVLTSETLTAQSAQIDTVSGATYTSEGYVRSLQGALDRAHG</sequence>
<feature type="domain" description="FMN-binding" evidence="2">
    <location>
        <begin position="52"/>
        <end position="129"/>
    </location>
</feature>
<reference evidence="3 4" key="1">
    <citation type="submission" date="2020-08" db="EMBL/GenBank/DDBJ databases">
        <title>Genomic Encyclopedia of Type Strains, Phase III (KMG-III): the genomes of soil and plant-associated and newly described type strains.</title>
        <authorList>
            <person name="Whitman W."/>
        </authorList>
    </citation>
    <scope>NUCLEOTIDE SEQUENCE [LARGE SCALE GENOMIC DNA]</scope>
    <source>
        <strain evidence="3 4">SFB5A</strain>
    </source>
</reference>
<dbReference type="InterPro" id="IPR007329">
    <property type="entry name" value="FMN-bd"/>
</dbReference>
<dbReference type="Gene3D" id="3.90.1010.20">
    <property type="match status" value="1"/>
</dbReference>
<evidence type="ECO:0000313" key="3">
    <source>
        <dbReference type="EMBL" id="MBB4980801.1"/>
    </source>
</evidence>
<accession>A0A7W7TXD6</accession>
<name>A0A7W7TXD6_9ACTN</name>
<keyword evidence="4" id="KW-1185">Reference proteome</keyword>
<dbReference type="GO" id="GO:0010181">
    <property type="term" value="F:FMN binding"/>
    <property type="evidence" value="ECO:0007669"/>
    <property type="project" value="InterPro"/>
</dbReference>
<dbReference type="GO" id="GO:0016020">
    <property type="term" value="C:membrane"/>
    <property type="evidence" value="ECO:0007669"/>
    <property type="project" value="InterPro"/>
</dbReference>
<comment type="caution">
    <text evidence="3">The sequence shown here is derived from an EMBL/GenBank/DDBJ whole genome shotgun (WGS) entry which is preliminary data.</text>
</comment>
<feature type="compositionally biased region" description="Gly residues" evidence="1">
    <location>
        <begin position="30"/>
        <end position="40"/>
    </location>
</feature>
<organism evidence="3 4">
    <name type="scientific">Streptomyces nymphaeiformis</name>
    <dbReference type="NCBI Taxonomy" id="2663842"/>
    <lineage>
        <taxon>Bacteria</taxon>
        <taxon>Bacillati</taxon>
        <taxon>Actinomycetota</taxon>
        <taxon>Actinomycetes</taxon>
        <taxon>Kitasatosporales</taxon>
        <taxon>Streptomycetaceae</taxon>
        <taxon>Streptomyces</taxon>
    </lineage>
</organism>
<protein>
    <submittedName>
        <fullName evidence="3">Uncharacterized protein with FMN-binding domain</fullName>
    </submittedName>
</protein>
<proteinExistence type="predicted"/>
<feature type="region of interest" description="Disordered" evidence="1">
    <location>
        <begin position="20"/>
        <end position="46"/>
    </location>
</feature>
<evidence type="ECO:0000256" key="1">
    <source>
        <dbReference type="SAM" id="MobiDB-lite"/>
    </source>
</evidence>
<dbReference type="SMART" id="SM00900">
    <property type="entry name" value="FMN_bind"/>
    <property type="match status" value="1"/>
</dbReference>